<dbReference type="STRING" id="7209.A0A1I7VXL5"/>
<protein>
    <submittedName>
        <fullName evidence="2">Tudor domain-containing protein</fullName>
    </submittedName>
</protein>
<dbReference type="SUPFAM" id="SSF56672">
    <property type="entry name" value="DNA/RNA polymerases"/>
    <property type="match status" value="1"/>
</dbReference>
<reference evidence="2" key="2">
    <citation type="submission" date="2016-11" db="UniProtKB">
        <authorList>
            <consortium name="WormBaseParasite"/>
        </authorList>
    </citation>
    <scope>IDENTIFICATION</scope>
</reference>
<proteinExistence type="predicted"/>
<dbReference type="AlphaFoldDB" id="A0A1I7VXL5"/>
<reference evidence="1" key="1">
    <citation type="submission" date="2012-04" db="EMBL/GenBank/DDBJ databases">
        <title>The Genome Sequence of Loa loa.</title>
        <authorList>
            <consortium name="The Broad Institute Genome Sequencing Platform"/>
            <consortium name="Broad Institute Genome Sequencing Center for Infectious Disease"/>
            <person name="Nutman T.B."/>
            <person name="Fink D.L."/>
            <person name="Russ C."/>
            <person name="Young S."/>
            <person name="Zeng Q."/>
            <person name="Gargeya S."/>
            <person name="Alvarado L."/>
            <person name="Berlin A."/>
            <person name="Chapman S.B."/>
            <person name="Chen Z."/>
            <person name="Freedman E."/>
            <person name="Gellesch M."/>
            <person name="Goldberg J."/>
            <person name="Griggs A."/>
            <person name="Gujja S."/>
            <person name="Heilman E.R."/>
            <person name="Heiman D."/>
            <person name="Howarth C."/>
            <person name="Mehta T."/>
            <person name="Neiman D."/>
            <person name="Pearson M."/>
            <person name="Roberts A."/>
            <person name="Saif S."/>
            <person name="Shea T."/>
            <person name="Shenoy N."/>
            <person name="Sisk P."/>
            <person name="Stolte C."/>
            <person name="Sykes S."/>
            <person name="White J."/>
            <person name="Yandava C."/>
            <person name="Haas B."/>
            <person name="Henn M.R."/>
            <person name="Nusbaum C."/>
            <person name="Birren B."/>
        </authorList>
    </citation>
    <scope>NUCLEOTIDE SEQUENCE [LARGE SCALE GENOMIC DNA]</scope>
</reference>
<sequence>MIAGSGDVSKLCQNNIPSQNLVCTVRANVNSELENFWRLESIGIQESPNDNDDEETLKHFQRTLTKLDGRYHVCWPWRDCKQNLSDNYEQLQAGMIEEVPHNDEVGVIHYLPHHEVWDPNKNTTKLRIVYDASAHKKGYKSLNEVLHRGPVMLPDLVGVLLRFRMMKLVIIADIEKAFLQIGLHPEEIVQDFYGSRT</sequence>
<accession>A0A1I7VXL5</accession>
<keyword evidence="1" id="KW-1185">Reference proteome</keyword>
<dbReference type="PANTHER" id="PTHR47331">
    <property type="entry name" value="PHD-TYPE DOMAIN-CONTAINING PROTEIN"/>
    <property type="match status" value="1"/>
</dbReference>
<organism evidence="1 2">
    <name type="scientific">Loa loa</name>
    <name type="common">Eye worm</name>
    <name type="synonym">Filaria loa</name>
    <dbReference type="NCBI Taxonomy" id="7209"/>
    <lineage>
        <taxon>Eukaryota</taxon>
        <taxon>Metazoa</taxon>
        <taxon>Ecdysozoa</taxon>
        <taxon>Nematoda</taxon>
        <taxon>Chromadorea</taxon>
        <taxon>Rhabditida</taxon>
        <taxon>Spirurina</taxon>
        <taxon>Spiruromorpha</taxon>
        <taxon>Filarioidea</taxon>
        <taxon>Onchocercidae</taxon>
        <taxon>Loa</taxon>
    </lineage>
</organism>
<name>A0A1I7VXL5_LOALO</name>
<dbReference type="WBParaSite" id="EN70_7336">
    <property type="protein sequence ID" value="EN70_7336"/>
    <property type="gene ID" value="EN70_7336"/>
</dbReference>
<evidence type="ECO:0000313" key="2">
    <source>
        <dbReference type="WBParaSite" id="EN70_7336"/>
    </source>
</evidence>
<dbReference type="InterPro" id="IPR043502">
    <property type="entry name" value="DNA/RNA_pol_sf"/>
</dbReference>
<dbReference type="Proteomes" id="UP000095285">
    <property type="component" value="Unassembled WGS sequence"/>
</dbReference>
<dbReference type="PANTHER" id="PTHR47331:SF1">
    <property type="entry name" value="GAG-LIKE PROTEIN"/>
    <property type="match status" value="1"/>
</dbReference>
<evidence type="ECO:0000313" key="1">
    <source>
        <dbReference type="Proteomes" id="UP000095285"/>
    </source>
</evidence>